<name>A0A4U1J0B5_9BACT</name>
<dbReference type="InterPro" id="IPR052918">
    <property type="entry name" value="Motility_Chemotaxis_Reg"/>
</dbReference>
<organism evidence="3 4">
    <name type="scientific">Polyangium fumosum</name>
    <dbReference type="NCBI Taxonomy" id="889272"/>
    <lineage>
        <taxon>Bacteria</taxon>
        <taxon>Pseudomonadati</taxon>
        <taxon>Myxococcota</taxon>
        <taxon>Polyangia</taxon>
        <taxon>Polyangiales</taxon>
        <taxon>Polyangiaceae</taxon>
        <taxon>Polyangium</taxon>
    </lineage>
</organism>
<feature type="compositionally biased region" description="Gly residues" evidence="1">
    <location>
        <begin position="45"/>
        <end position="73"/>
    </location>
</feature>
<dbReference type="PANTHER" id="PTHR35580">
    <property type="entry name" value="CELL SURFACE GLYCOPROTEIN (S-LAYER PROTEIN)-LIKE PROTEIN"/>
    <property type="match status" value="1"/>
</dbReference>
<dbReference type="SUPFAM" id="SSF101898">
    <property type="entry name" value="NHL repeat"/>
    <property type="match status" value="1"/>
</dbReference>
<keyword evidence="4" id="KW-1185">Reference proteome</keyword>
<evidence type="ECO:0000313" key="3">
    <source>
        <dbReference type="EMBL" id="TKD00328.1"/>
    </source>
</evidence>
<dbReference type="PROSITE" id="PS51257">
    <property type="entry name" value="PROKAR_LIPOPROTEIN"/>
    <property type="match status" value="1"/>
</dbReference>
<dbReference type="PANTHER" id="PTHR35580:SF1">
    <property type="entry name" value="PHYTASE-LIKE DOMAIN-CONTAINING PROTEIN"/>
    <property type="match status" value="1"/>
</dbReference>
<feature type="chain" id="PRO_5020376200" description="Cell surface protein" evidence="2">
    <location>
        <begin position="23"/>
        <end position="548"/>
    </location>
</feature>
<evidence type="ECO:0008006" key="5">
    <source>
        <dbReference type="Google" id="ProtNLM"/>
    </source>
</evidence>
<comment type="caution">
    <text evidence="3">The sequence shown here is derived from an EMBL/GenBank/DDBJ whole genome shotgun (WGS) entry which is preliminary data.</text>
</comment>
<feature type="signal peptide" evidence="2">
    <location>
        <begin position="1"/>
        <end position="22"/>
    </location>
</feature>
<reference evidence="3 4" key="1">
    <citation type="submission" date="2019-04" db="EMBL/GenBank/DDBJ databases">
        <authorList>
            <person name="Li Y."/>
            <person name="Wang J."/>
        </authorList>
    </citation>
    <scope>NUCLEOTIDE SEQUENCE [LARGE SCALE GENOMIC DNA]</scope>
    <source>
        <strain evidence="3 4">DSM 14668</strain>
    </source>
</reference>
<accession>A0A4U1J0B5</accession>
<sequence>MRNLTILLSVTGLVALSSCALVYDYEGYGGPGGTGASGSTSSSGSAGGNDGIGGGGGIGGEGGVGGKGGTGGTGGAPPCGVEICDTEGTESCGAISCSSLGWAARWGALDQQQVNALATNDTNLVLAGHYTANAFDLGGTTLPDPGGSGSSAFVAVLDKDGKGLAAFPIMGNIGYPPRSALGLAVSGGTEILVTGYYGALAGGLDPDVFINKMSFAAGSPQLAFSIQFGGDGEDKGIAAALDTSGGIVVLGKVSAKAAMSVKPDVDCKGTKTVLKDGMFVVNYDASGNCKWYAQFEGSEIEPTAVAVAPDNNIHITGHFSKTLRQPSGAMLTATATDMFLFELDGNGTVLSTLAPLGPEPGNDLAKVRPRALAFDKTGHMFVAGDVLGKTELAPELGSLQKAAFVLAFEDNGVMAWKQVYAGDSQSGGPLATGLTVGDGKLYLAGVFSESIDIDPSKPDGGLVQRAGYNPFLARLDIAGARGDWLRTFDGGGQQGTASPFYVRMIDKEVVVAGSWIKQIGVSQDSANGILAPKGDGVSDPDIVAAKFK</sequence>
<dbReference type="EMBL" id="SSMQ01000048">
    <property type="protein sequence ID" value="TKD00328.1"/>
    <property type="molecule type" value="Genomic_DNA"/>
</dbReference>
<dbReference type="RefSeq" id="WP_136933444.1">
    <property type="nucleotide sequence ID" value="NZ_SSMQ01000048.1"/>
</dbReference>
<dbReference type="OrthoDB" id="5388936at2"/>
<feature type="region of interest" description="Disordered" evidence="1">
    <location>
        <begin position="33"/>
        <end position="73"/>
    </location>
</feature>
<evidence type="ECO:0000313" key="4">
    <source>
        <dbReference type="Proteomes" id="UP000309215"/>
    </source>
</evidence>
<keyword evidence="2" id="KW-0732">Signal</keyword>
<dbReference type="AlphaFoldDB" id="A0A4U1J0B5"/>
<dbReference type="Proteomes" id="UP000309215">
    <property type="component" value="Unassembled WGS sequence"/>
</dbReference>
<proteinExistence type="predicted"/>
<gene>
    <name evidence="3" type="ORF">E8A74_35080</name>
</gene>
<evidence type="ECO:0000256" key="2">
    <source>
        <dbReference type="SAM" id="SignalP"/>
    </source>
</evidence>
<evidence type="ECO:0000256" key="1">
    <source>
        <dbReference type="SAM" id="MobiDB-lite"/>
    </source>
</evidence>
<protein>
    <recommendedName>
        <fullName evidence="5">Cell surface protein</fullName>
    </recommendedName>
</protein>